<dbReference type="SUPFAM" id="SSF55729">
    <property type="entry name" value="Acyl-CoA N-acyltransferases (Nat)"/>
    <property type="match status" value="1"/>
</dbReference>
<dbReference type="InterPro" id="IPR016181">
    <property type="entry name" value="Acyl_CoA_acyltransferase"/>
</dbReference>
<feature type="domain" description="N-acetyltransferase" evidence="1">
    <location>
        <begin position="23"/>
        <end position="188"/>
    </location>
</feature>
<sequence length="188" mass="21680">MSYVVKPLDASNAEIFTEYLGNLDFSLTPHWATCFCRFYYCNCSGEEWMGRSGEVNKAEALEDIRRGNMKGYLAFDGNKCIGWCSANDINRFPRLTEDVGHLVEGKKTGCTICYVIHPEYRRQGLARQLLKYAVEDFRKEGFEQVIAFPVLTDTPAETHYRGSMNMYLENGFREIDSFENVRVMLMNL</sequence>
<organism evidence="2 3">
    <name type="scientific">Anaerocolumna chitinilytica</name>
    <dbReference type="NCBI Taxonomy" id="1727145"/>
    <lineage>
        <taxon>Bacteria</taxon>
        <taxon>Bacillati</taxon>
        <taxon>Bacillota</taxon>
        <taxon>Clostridia</taxon>
        <taxon>Lachnospirales</taxon>
        <taxon>Lachnospiraceae</taxon>
        <taxon>Anaerocolumna</taxon>
    </lineage>
</organism>
<dbReference type="CDD" id="cd04301">
    <property type="entry name" value="NAT_SF"/>
    <property type="match status" value="1"/>
</dbReference>
<accession>A0A7M3S9M3</accession>
<name>A0A7M3S9M3_9FIRM</name>
<dbReference type="Pfam" id="PF00583">
    <property type="entry name" value="Acetyltransf_1"/>
    <property type="match status" value="1"/>
</dbReference>
<evidence type="ECO:0000313" key="3">
    <source>
        <dbReference type="Proteomes" id="UP000515703"/>
    </source>
</evidence>
<dbReference type="Proteomes" id="UP000515703">
    <property type="component" value="Chromosome"/>
</dbReference>
<dbReference type="RefSeq" id="WP_185256878.1">
    <property type="nucleotide sequence ID" value="NZ_AP023368.1"/>
</dbReference>
<dbReference type="AlphaFoldDB" id="A0A7M3S9M3"/>
<keyword evidence="3" id="KW-1185">Reference proteome</keyword>
<dbReference type="EMBL" id="AP023368">
    <property type="protein sequence ID" value="BCK01291.1"/>
    <property type="molecule type" value="Genomic_DNA"/>
</dbReference>
<dbReference type="Gene3D" id="3.40.630.30">
    <property type="match status" value="1"/>
</dbReference>
<reference evidence="2 3" key="1">
    <citation type="submission" date="2020-08" db="EMBL/GenBank/DDBJ databases">
        <title>Draft genome sequencing of an Anaerocolumna strain isolated from anoxic soil subjected to BSD treatment.</title>
        <authorList>
            <person name="Uek A."/>
            <person name="Tonouchi A."/>
        </authorList>
    </citation>
    <scope>NUCLEOTIDE SEQUENCE [LARGE SCALE GENOMIC DNA]</scope>
    <source>
        <strain evidence="2 3">CTTW</strain>
    </source>
</reference>
<protein>
    <recommendedName>
        <fullName evidence="1">N-acetyltransferase domain-containing protein</fullName>
    </recommendedName>
</protein>
<dbReference type="InterPro" id="IPR000182">
    <property type="entry name" value="GNAT_dom"/>
</dbReference>
<gene>
    <name evidence="2" type="ORF">bsdcttw_43310</name>
</gene>
<dbReference type="GO" id="GO:0016747">
    <property type="term" value="F:acyltransferase activity, transferring groups other than amino-acyl groups"/>
    <property type="evidence" value="ECO:0007669"/>
    <property type="project" value="InterPro"/>
</dbReference>
<evidence type="ECO:0000259" key="1">
    <source>
        <dbReference type="PROSITE" id="PS51186"/>
    </source>
</evidence>
<evidence type="ECO:0000313" key="2">
    <source>
        <dbReference type="EMBL" id="BCK01291.1"/>
    </source>
</evidence>
<reference evidence="2 3" key="2">
    <citation type="submission" date="2020-08" db="EMBL/GenBank/DDBJ databases">
        <authorList>
            <person name="Ueki A."/>
            <person name="Tonouchi A."/>
        </authorList>
    </citation>
    <scope>NUCLEOTIDE SEQUENCE [LARGE SCALE GENOMIC DNA]</scope>
    <source>
        <strain evidence="2 3">CTTW</strain>
    </source>
</reference>
<proteinExistence type="predicted"/>
<dbReference type="PROSITE" id="PS51186">
    <property type="entry name" value="GNAT"/>
    <property type="match status" value="1"/>
</dbReference>
<dbReference type="KEGG" id="acht:bsdcttw_43310"/>